<keyword evidence="2" id="KW-1185">Reference proteome</keyword>
<dbReference type="Proteomes" id="UP001152320">
    <property type="component" value="Chromosome 20"/>
</dbReference>
<sequence length="99" mass="11367">MDVCPSKLLEMRDLALQNQRDVRSRDMVKPLYNLDFSPFGHVRVMVFYCLRGRKPDLKICVSGERTLTHKSSQDFTATSHLLSAKSFMLSKASLRQSCK</sequence>
<reference evidence="1" key="1">
    <citation type="submission" date="2021-10" db="EMBL/GenBank/DDBJ databases">
        <title>Tropical sea cucumber genome reveals ecological adaptation and Cuvierian tubules defense mechanism.</title>
        <authorList>
            <person name="Chen T."/>
        </authorList>
    </citation>
    <scope>NUCLEOTIDE SEQUENCE</scope>
    <source>
        <strain evidence="1">Nanhai2018</strain>
        <tissue evidence="1">Muscle</tissue>
    </source>
</reference>
<comment type="caution">
    <text evidence="1">The sequence shown here is derived from an EMBL/GenBank/DDBJ whole genome shotgun (WGS) entry which is preliminary data.</text>
</comment>
<protein>
    <submittedName>
        <fullName evidence="1">Uncharacterized protein</fullName>
    </submittedName>
</protein>
<dbReference type="EMBL" id="JAIZAY010000020">
    <property type="protein sequence ID" value="KAJ8022461.1"/>
    <property type="molecule type" value="Genomic_DNA"/>
</dbReference>
<evidence type="ECO:0000313" key="2">
    <source>
        <dbReference type="Proteomes" id="UP001152320"/>
    </source>
</evidence>
<gene>
    <name evidence="1" type="ORF">HOLleu_37362</name>
</gene>
<dbReference type="AlphaFoldDB" id="A0A9Q1BCA2"/>
<evidence type="ECO:0000313" key="1">
    <source>
        <dbReference type="EMBL" id="KAJ8022461.1"/>
    </source>
</evidence>
<accession>A0A9Q1BCA2</accession>
<proteinExistence type="predicted"/>
<organism evidence="1 2">
    <name type="scientific">Holothuria leucospilota</name>
    <name type="common">Black long sea cucumber</name>
    <name type="synonym">Mertensiothuria leucospilota</name>
    <dbReference type="NCBI Taxonomy" id="206669"/>
    <lineage>
        <taxon>Eukaryota</taxon>
        <taxon>Metazoa</taxon>
        <taxon>Echinodermata</taxon>
        <taxon>Eleutherozoa</taxon>
        <taxon>Echinozoa</taxon>
        <taxon>Holothuroidea</taxon>
        <taxon>Aspidochirotacea</taxon>
        <taxon>Aspidochirotida</taxon>
        <taxon>Holothuriidae</taxon>
        <taxon>Holothuria</taxon>
    </lineage>
</organism>
<name>A0A9Q1BCA2_HOLLE</name>